<feature type="region of interest" description="Disordered" evidence="1">
    <location>
        <begin position="285"/>
        <end position="306"/>
    </location>
</feature>
<dbReference type="AlphaFoldDB" id="A0A1J5PSK8"/>
<dbReference type="EMBL" id="MLJW01004064">
    <property type="protein sequence ID" value="OIQ70719.1"/>
    <property type="molecule type" value="Genomic_DNA"/>
</dbReference>
<name>A0A1J5PSK8_9ZZZZ</name>
<organism evidence="2">
    <name type="scientific">mine drainage metagenome</name>
    <dbReference type="NCBI Taxonomy" id="410659"/>
    <lineage>
        <taxon>unclassified sequences</taxon>
        <taxon>metagenomes</taxon>
        <taxon>ecological metagenomes</taxon>
    </lineage>
</organism>
<sequence length="367" mass="40537">MKPQATTRIVRLDQSVGLSTLFRPLPKAKVRPTLDVEYRPKNGGLTLRFSAREALGMPEQSLLLTLLELAQEQYEGYRRDVVVIDRHAQGIGLDLWRAIHDGQVAADGETLHIRTSWHELAGRCGTHGGRSQQLREEQLRRLCEVAVWEKANDTLRSFRQSRLVTVVQGNDLRLHLAVNCRLAGAAMGVVLYAQVSLAERQALSTDTTQATHAFLSTTLRPGRSMRIGVATLMQRLWSDLPGSVPEGTLRARSKAVRDALDAVGTLNAWSVTWPRAGVAEIRRKRRGVQPSTQMGTRPGLASRPQDEPCAVSATTEYFDATRFLVPSAVAQSAPLPTVSDMDFRQRTEVDVHIEDCGCEVSQEADAS</sequence>
<dbReference type="Pfam" id="PF06504">
    <property type="entry name" value="RepC"/>
    <property type="match status" value="1"/>
</dbReference>
<evidence type="ECO:0000313" key="2">
    <source>
        <dbReference type="EMBL" id="OIQ70719.1"/>
    </source>
</evidence>
<proteinExistence type="predicted"/>
<comment type="caution">
    <text evidence="2">The sequence shown here is derived from an EMBL/GenBank/DDBJ whole genome shotgun (WGS) entry which is preliminary data.</text>
</comment>
<reference evidence="2" key="1">
    <citation type="submission" date="2016-10" db="EMBL/GenBank/DDBJ databases">
        <title>Sequence of Gallionella enrichment culture.</title>
        <authorList>
            <person name="Poehlein A."/>
            <person name="Muehling M."/>
            <person name="Daniel R."/>
        </authorList>
    </citation>
    <scope>NUCLEOTIDE SEQUENCE</scope>
</reference>
<dbReference type="InterPro" id="IPR010522">
    <property type="entry name" value="RepC_bac"/>
</dbReference>
<protein>
    <submittedName>
        <fullName evidence="2">Replication protein C (RepC)</fullName>
    </submittedName>
</protein>
<evidence type="ECO:0000256" key="1">
    <source>
        <dbReference type="SAM" id="MobiDB-lite"/>
    </source>
</evidence>
<accession>A0A1J5PSK8</accession>
<gene>
    <name evidence="2" type="ORF">GALL_476660</name>
</gene>